<reference evidence="2 3" key="1">
    <citation type="submission" date="2016-11" db="EMBL/GenBank/DDBJ databases">
        <authorList>
            <person name="Jaros S."/>
            <person name="Januszkiewicz K."/>
            <person name="Wedrychowicz H."/>
        </authorList>
    </citation>
    <scope>NUCLEOTIDE SEQUENCE [LARGE SCALE GENOMIC DNA]</scope>
    <source>
        <strain evidence="2 3">DSM 26991</strain>
    </source>
</reference>
<evidence type="ECO:0000259" key="1">
    <source>
        <dbReference type="Pfam" id="PF04851"/>
    </source>
</evidence>
<dbReference type="Pfam" id="PF04851">
    <property type="entry name" value="ResIII"/>
    <property type="match status" value="1"/>
</dbReference>
<feature type="domain" description="Helicase/UvrB N-terminal" evidence="1">
    <location>
        <begin position="13"/>
        <end position="233"/>
    </location>
</feature>
<dbReference type="GO" id="GO:0016787">
    <property type="term" value="F:hydrolase activity"/>
    <property type="evidence" value="ECO:0007669"/>
    <property type="project" value="InterPro"/>
</dbReference>
<dbReference type="Gene3D" id="3.40.50.300">
    <property type="entry name" value="P-loop containing nucleotide triphosphate hydrolases"/>
    <property type="match status" value="2"/>
</dbReference>
<dbReference type="PANTHER" id="PTHR47396">
    <property type="entry name" value="TYPE I RESTRICTION ENZYME ECOKI R PROTEIN"/>
    <property type="match status" value="1"/>
</dbReference>
<proteinExistence type="predicted"/>
<name>A0A1M5CNR0_9BACE</name>
<dbReference type="RefSeq" id="WP_073402027.1">
    <property type="nucleotide sequence ID" value="NZ_FQTV01000010.1"/>
</dbReference>
<gene>
    <name evidence="2" type="ORF">SAMN05444405_110103</name>
</gene>
<evidence type="ECO:0000313" key="2">
    <source>
        <dbReference type="EMBL" id="SHF56394.1"/>
    </source>
</evidence>
<dbReference type="PANTHER" id="PTHR47396:SF1">
    <property type="entry name" value="ATP-DEPENDENT HELICASE IRC3-RELATED"/>
    <property type="match status" value="1"/>
</dbReference>
<accession>A0A1M5CNR0</accession>
<dbReference type="OrthoDB" id="9804145at2"/>
<dbReference type="GO" id="GO:0005829">
    <property type="term" value="C:cytosol"/>
    <property type="evidence" value="ECO:0007669"/>
    <property type="project" value="TreeGrafter"/>
</dbReference>
<dbReference type="SUPFAM" id="SSF52540">
    <property type="entry name" value="P-loop containing nucleoside triphosphate hydrolases"/>
    <property type="match status" value="1"/>
</dbReference>
<sequence>MNKNANYIRNRLSLRAPQEESLNILSELYELMQPVKNKGVLSLSDMLNIVKSKYPTCTDFERNFPSICFALATGVGKTRLMGACIAYLYLEYGIRNFFVLAPNLTIYNKLIEDFSNSKHPKYVFRGIADFVQNAPRIINGDNYSQFSGNELFQYVNINVFNISKINSETRKGSAPRIKRMSEYLGDSYFNYLSSLPDLVVLMDESHHYRADRGMTVINELDPILGLEFTATPQTQSGAKYTKFKNVVYEYSLANAIADGFVKKPAVATRKDFDPSQYSTIELDRMKLLDGVRIHENTKAELAIYARDKGAREVKPFMLVVAVDTTHASELKEMIQQDDFFNGYYKDKVMDIHSNQTGAEKDENIELLLSLEEPDNRIEIVIHVNMLKEGWDVTNLYTIVPLRSSASRTLTEQTLGRGLRLPYGKHTGDDNVDTLTIVQHDKFQDIVDEANKPDSIIRIQHIIVLDDTDGNVRKEIITSQSQFEEEIEQRKTVAEQLEGTKKEKEIINIKRDEFILPFLNTVAPKAASFTKEAITTAEHIETFKKTYLEKLKSEGRLFANDEVNEAAERYISIAEKFIDNTIPIPRLSIIPSGNSKLIFHDFDLDTSKMKYQPGSEEIVTRELQSGVQRELAVGRAYFKERYIEDHLVSVLIDKQEIWYDEHKDLLYKLANQAVLHFQSYLGDEREVVNVIINFKIPIAEQIYQQMMAHHEIIHEGFEKPIMKVRPCSEIKDPSISKNVGDRIYDYKESIEPVSAIRNKVFGGFVKSYHKLYKFDSKTEKDFAVILEQDKDCTKWLRPAKSQFQIYYGRPSKEYMPDFVVETPDFIALVETKKKDDVETEQVQSKARAALNYCINATEYNKQINGKPWKYILIPHNAVAVNMSLNNLFHQYEYLG</sequence>
<protein>
    <submittedName>
        <fullName evidence="2">Type III restriction enzyme</fullName>
    </submittedName>
</protein>
<dbReference type="InterPro" id="IPR006935">
    <property type="entry name" value="Helicase/UvrB_N"/>
</dbReference>
<organism evidence="2 3">
    <name type="scientific">Bacteroides luti</name>
    <dbReference type="NCBI Taxonomy" id="1297750"/>
    <lineage>
        <taxon>Bacteria</taxon>
        <taxon>Pseudomonadati</taxon>
        <taxon>Bacteroidota</taxon>
        <taxon>Bacteroidia</taxon>
        <taxon>Bacteroidales</taxon>
        <taxon>Bacteroidaceae</taxon>
        <taxon>Bacteroides</taxon>
    </lineage>
</organism>
<dbReference type="InterPro" id="IPR050742">
    <property type="entry name" value="Helicase_Restrict-Modif_Enz"/>
</dbReference>
<dbReference type="EMBL" id="FQTV01000010">
    <property type="protein sequence ID" value="SHF56394.1"/>
    <property type="molecule type" value="Genomic_DNA"/>
</dbReference>
<dbReference type="STRING" id="1297750.SAMN05444405_110103"/>
<evidence type="ECO:0000313" key="3">
    <source>
        <dbReference type="Proteomes" id="UP000184509"/>
    </source>
</evidence>
<dbReference type="Proteomes" id="UP000184509">
    <property type="component" value="Unassembled WGS sequence"/>
</dbReference>
<dbReference type="InterPro" id="IPR027417">
    <property type="entry name" value="P-loop_NTPase"/>
</dbReference>
<dbReference type="GO" id="GO:0003677">
    <property type="term" value="F:DNA binding"/>
    <property type="evidence" value="ECO:0007669"/>
    <property type="project" value="InterPro"/>
</dbReference>
<keyword evidence="3" id="KW-1185">Reference proteome</keyword>
<dbReference type="GO" id="GO:0005524">
    <property type="term" value="F:ATP binding"/>
    <property type="evidence" value="ECO:0007669"/>
    <property type="project" value="InterPro"/>
</dbReference>
<dbReference type="AlphaFoldDB" id="A0A1M5CNR0"/>